<dbReference type="AlphaFoldDB" id="A0AAU9E151"/>
<dbReference type="PANTHER" id="PTHR33542">
    <property type="entry name" value="SIROHYDROCHLORIN FERROCHELATASE, CHLOROPLASTIC"/>
    <property type="match status" value="1"/>
</dbReference>
<sequence length="296" mass="33421">MKKGLIVTLIIVLVVSLFSGCSSSLATDNGKRAILVVSFGTSYNDSRALTIEATENRIKDEFPDYDIFRAFTSQIIIDKLKNRDNLDINNVLQAMEQLKKDKYSEVYIQPLHVINGEEYNDLLNQANNYKDSFNTLRIGKPLLSSTEDYQKAIDALKDKFSNLEKNEAVVFMGHGTPHIANAQYSELSYMLHDEGYSNVFVGTVEGYPTIDNVISRLNEKNIEKVTLMPFMLVAGDHANNDMAGDESDSWKTILKKDGFEVTTYIHGLGEVKGIQDLYVEHLRNLIDGLYEPEENK</sequence>
<dbReference type="CDD" id="cd03412">
    <property type="entry name" value="CbiK_N"/>
    <property type="match status" value="1"/>
</dbReference>
<dbReference type="PANTHER" id="PTHR33542:SF3">
    <property type="entry name" value="SIROHYDROCHLORIN FERROCHELATASE, CHLOROPLASTIC"/>
    <property type="match status" value="1"/>
</dbReference>
<feature type="chain" id="PRO_5043750952" description="Sirohydrochlorin cobaltochelatase" evidence="3">
    <location>
        <begin position="27"/>
        <end position="296"/>
    </location>
</feature>
<evidence type="ECO:0000256" key="1">
    <source>
        <dbReference type="PIRSR" id="PIRSR033579-1"/>
    </source>
</evidence>
<feature type="binding site" evidence="2">
    <location>
        <position position="237"/>
    </location>
    <ligand>
        <name>Co(2+)</name>
        <dbReference type="ChEBI" id="CHEBI:48828"/>
    </ligand>
</feature>
<proteinExistence type="predicted"/>
<dbReference type="EMBL" id="AP028654">
    <property type="protein sequence ID" value="BEP28291.1"/>
    <property type="molecule type" value="Genomic_DNA"/>
</dbReference>
<evidence type="ECO:0000256" key="2">
    <source>
        <dbReference type="PIRSR" id="PIRSR033579-3"/>
    </source>
</evidence>
<dbReference type="KEGG" id="hprf:HLPR_06220"/>
<feature type="binding site" evidence="2">
    <location>
        <position position="174"/>
    </location>
    <ligand>
        <name>Co(2+)</name>
        <dbReference type="ChEBI" id="CHEBI:48828"/>
    </ligand>
</feature>
<dbReference type="Gene3D" id="3.40.50.1400">
    <property type="match status" value="2"/>
</dbReference>
<dbReference type="GO" id="GO:0019251">
    <property type="term" value="P:anaerobic cobalamin biosynthetic process"/>
    <property type="evidence" value="ECO:0007669"/>
    <property type="project" value="InterPro"/>
</dbReference>
<keyword evidence="2" id="KW-0479">Metal-binding</keyword>
<dbReference type="PIRSF" id="PIRSF033579">
    <property type="entry name" value="Anaer_Co_chel"/>
    <property type="match status" value="1"/>
</dbReference>
<feature type="binding site" evidence="2">
    <location>
        <position position="205"/>
    </location>
    <ligand>
        <name>Co(2+)</name>
        <dbReference type="ChEBI" id="CHEBI:48828"/>
    </ligand>
</feature>
<keyword evidence="3" id="KW-0732">Signal</keyword>
<reference evidence="4 5" key="1">
    <citation type="submission" date="2023-08" db="EMBL/GenBank/DDBJ databases">
        <title>Helicovermis profunda gen. nov., sp. nov., a novel mesophilic, fermentative bacterium within the Bacillota from a deep-sea hydrothermal vent chimney.</title>
        <authorList>
            <person name="Miyazaki U."/>
            <person name="Mizutani D."/>
            <person name="Hashimoto Y."/>
            <person name="Tame A."/>
            <person name="Sawayama S."/>
            <person name="Miyazaki J."/>
            <person name="Takai K."/>
            <person name="Nakagawa S."/>
        </authorList>
    </citation>
    <scope>NUCLEOTIDE SEQUENCE [LARGE SCALE GENOMIC DNA]</scope>
    <source>
        <strain evidence="4 5">S502</strain>
    </source>
</reference>
<dbReference type="SUPFAM" id="SSF53800">
    <property type="entry name" value="Chelatase"/>
    <property type="match status" value="1"/>
</dbReference>
<evidence type="ECO:0000313" key="5">
    <source>
        <dbReference type="Proteomes" id="UP001321786"/>
    </source>
</evidence>
<dbReference type="Proteomes" id="UP001321786">
    <property type="component" value="Chromosome"/>
</dbReference>
<organism evidence="4 5">
    <name type="scientific">Helicovermis profundi</name>
    <dbReference type="NCBI Taxonomy" id="3065157"/>
    <lineage>
        <taxon>Bacteria</taxon>
        <taxon>Bacillati</taxon>
        <taxon>Bacillota</taxon>
        <taxon>Clostridia</taxon>
        <taxon>Helicovermis</taxon>
    </lineage>
</organism>
<name>A0AAU9E151_9FIRM</name>
<dbReference type="InterPro" id="IPR050963">
    <property type="entry name" value="Sirohydro_Cobaltochel/CbiX"/>
</dbReference>
<evidence type="ECO:0000313" key="4">
    <source>
        <dbReference type="EMBL" id="BEP28291.1"/>
    </source>
</evidence>
<dbReference type="InterPro" id="IPR010388">
    <property type="entry name" value="Anaerobic_Co-chelatase"/>
</dbReference>
<dbReference type="RefSeq" id="WP_338536617.1">
    <property type="nucleotide sequence ID" value="NZ_AP028654.1"/>
</dbReference>
<keyword evidence="5" id="KW-1185">Reference proteome</keyword>
<gene>
    <name evidence="4" type="ORF">HLPR_06220</name>
</gene>
<dbReference type="CDD" id="cd03413">
    <property type="entry name" value="CbiK_C"/>
    <property type="match status" value="1"/>
</dbReference>
<dbReference type="PROSITE" id="PS51257">
    <property type="entry name" value="PROKAR_LIPOPROTEIN"/>
    <property type="match status" value="1"/>
</dbReference>
<keyword evidence="2" id="KW-0170">Cobalt</keyword>
<evidence type="ECO:0008006" key="6">
    <source>
        <dbReference type="Google" id="ProtNLM"/>
    </source>
</evidence>
<feature type="signal peptide" evidence="3">
    <location>
        <begin position="1"/>
        <end position="26"/>
    </location>
</feature>
<dbReference type="Pfam" id="PF06180">
    <property type="entry name" value="CbiK"/>
    <property type="match status" value="1"/>
</dbReference>
<accession>A0AAU9E151</accession>
<dbReference type="GO" id="GO:0046872">
    <property type="term" value="F:metal ion binding"/>
    <property type="evidence" value="ECO:0007669"/>
    <property type="project" value="UniProtKB-KW"/>
</dbReference>
<dbReference type="GO" id="GO:0016852">
    <property type="term" value="F:sirohydrochlorin cobaltochelatase activity"/>
    <property type="evidence" value="ECO:0007669"/>
    <property type="project" value="InterPro"/>
</dbReference>
<feature type="active site" description="Proton acceptor" evidence="1">
    <location>
        <position position="174"/>
    </location>
</feature>
<evidence type="ECO:0000256" key="3">
    <source>
        <dbReference type="SAM" id="SignalP"/>
    </source>
</evidence>
<protein>
    <recommendedName>
        <fullName evidence="6">Sirohydrochlorin cobaltochelatase</fullName>
    </recommendedName>
</protein>